<evidence type="ECO:0000256" key="5">
    <source>
        <dbReference type="ARBA" id="ARBA00023065"/>
    </source>
</evidence>
<dbReference type="WBParaSite" id="nRc.2.0.1.t07400-RA">
    <property type="protein sequence ID" value="nRc.2.0.1.t07400-RA"/>
    <property type="gene ID" value="nRc.2.0.1.g07400"/>
</dbReference>
<keyword evidence="6" id="KW-0472">Membrane</keyword>
<evidence type="ECO:0000256" key="2">
    <source>
        <dbReference type="ARBA" id="ARBA00022448"/>
    </source>
</evidence>
<evidence type="ECO:0000313" key="9">
    <source>
        <dbReference type="Proteomes" id="UP000887565"/>
    </source>
</evidence>
<dbReference type="AlphaFoldDB" id="A0A915HZU9"/>
<feature type="domain" description="Calmodulin-binding" evidence="8">
    <location>
        <begin position="11"/>
        <end position="65"/>
    </location>
</feature>
<dbReference type="SMART" id="SM01053">
    <property type="entry name" value="CaMBD"/>
    <property type="match status" value="1"/>
</dbReference>
<protein>
    <submittedName>
        <fullName evidence="10">Calmodulin-binding domain-containing protein</fullName>
    </submittedName>
</protein>
<dbReference type="PANTHER" id="PTHR10153">
    <property type="entry name" value="SMALL CONDUCTANCE CALCIUM-ACTIVATED POTASSIUM CHANNEL"/>
    <property type="match status" value="1"/>
</dbReference>
<dbReference type="GO" id="GO:0016286">
    <property type="term" value="F:small conductance calcium-activated potassium channel activity"/>
    <property type="evidence" value="ECO:0007669"/>
    <property type="project" value="InterPro"/>
</dbReference>
<dbReference type="InterPro" id="IPR015449">
    <property type="entry name" value="K_chnl_Ca-activ_SK"/>
</dbReference>
<keyword evidence="4" id="KW-1133">Transmembrane helix</keyword>
<evidence type="ECO:0000313" key="10">
    <source>
        <dbReference type="WBParaSite" id="nRc.2.0.1.t07400-RA"/>
    </source>
</evidence>
<dbReference type="InterPro" id="IPR036122">
    <property type="entry name" value="CaM-bd_dom_sf"/>
</dbReference>
<reference evidence="10" key="1">
    <citation type="submission" date="2022-11" db="UniProtKB">
        <authorList>
            <consortium name="WormBaseParasite"/>
        </authorList>
    </citation>
    <scope>IDENTIFICATION</scope>
</reference>
<dbReference type="SUPFAM" id="SSF81327">
    <property type="entry name" value="Small-conductance potassium channel"/>
    <property type="match status" value="1"/>
</dbReference>
<evidence type="ECO:0000259" key="8">
    <source>
        <dbReference type="SMART" id="SM01053"/>
    </source>
</evidence>
<sequence>MADSKLTRMVENNYCYQRKHTAAMVLQHTWFIHKYSELGTTKDEMKLRFHQRRFLAAINELVERVVCKK</sequence>
<evidence type="ECO:0000256" key="1">
    <source>
        <dbReference type="ARBA" id="ARBA00004141"/>
    </source>
</evidence>
<evidence type="ECO:0000256" key="4">
    <source>
        <dbReference type="ARBA" id="ARBA00022989"/>
    </source>
</evidence>
<keyword evidence="5" id="KW-0406">Ion transport</keyword>
<dbReference type="InterPro" id="IPR004178">
    <property type="entry name" value="CaM-bd_dom"/>
</dbReference>
<name>A0A915HZU9_ROMCU</name>
<dbReference type="GO" id="GO:0005516">
    <property type="term" value="F:calmodulin binding"/>
    <property type="evidence" value="ECO:0007669"/>
    <property type="project" value="InterPro"/>
</dbReference>
<organism evidence="9 10">
    <name type="scientific">Romanomermis culicivorax</name>
    <name type="common">Nematode worm</name>
    <dbReference type="NCBI Taxonomy" id="13658"/>
    <lineage>
        <taxon>Eukaryota</taxon>
        <taxon>Metazoa</taxon>
        <taxon>Ecdysozoa</taxon>
        <taxon>Nematoda</taxon>
        <taxon>Enoplea</taxon>
        <taxon>Dorylaimia</taxon>
        <taxon>Mermithida</taxon>
        <taxon>Mermithoidea</taxon>
        <taxon>Mermithidae</taxon>
        <taxon>Romanomermis</taxon>
    </lineage>
</organism>
<proteinExistence type="predicted"/>
<evidence type="ECO:0000256" key="7">
    <source>
        <dbReference type="ARBA" id="ARBA00023303"/>
    </source>
</evidence>
<comment type="subcellular location">
    <subcellularLocation>
        <location evidence="1">Membrane</location>
        <topology evidence="1">Multi-pass membrane protein</topology>
    </subcellularLocation>
</comment>
<keyword evidence="9" id="KW-1185">Reference proteome</keyword>
<evidence type="ECO:0000256" key="6">
    <source>
        <dbReference type="ARBA" id="ARBA00023136"/>
    </source>
</evidence>
<dbReference type="Pfam" id="PF02888">
    <property type="entry name" value="CaMBD"/>
    <property type="match status" value="1"/>
</dbReference>
<dbReference type="GO" id="GO:0016020">
    <property type="term" value="C:membrane"/>
    <property type="evidence" value="ECO:0007669"/>
    <property type="project" value="UniProtKB-SubCell"/>
</dbReference>
<keyword evidence="2" id="KW-0813">Transport</keyword>
<keyword evidence="7" id="KW-0407">Ion channel</keyword>
<accession>A0A915HZU9</accession>
<dbReference type="Proteomes" id="UP000887565">
    <property type="component" value="Unplaced"/>
</dbReference>
<evidence type="ECO:0000256" key="3">
    <source>
        <dbReference type="ARBA" id="ARBA00022692"/>
    </source>
</evidence>
<dbReference type="Gene3D" id="1.10.287.70">
    <property type="match status" value="1"/>
</dbReference>
<keyword evidence="3" id="KW-0812">Transmembrane</keyword>